<organism evidence="1 2">
    <name type="scientific">Nocardioides taihuensis</name>
    <dbReference type="NCBI Taxonomy" id="1835606"/>
    <lineage>
        <taxon>Bacteria</taxon>
        <taxon>Bacillati</taxon>
        <taxon>Actinomycetota</taxon>
        <taxon>Actinomycetes</taxon>
        <taxon>Propionibacteriales</taxon>
        <taxon>Nocardioidaceae</taxon>
        <taxon>Nocardioides</taxon>
    </lineage>
</organism>
<dbReference type="Pfam" id="PF13419">
    <property type="entry name" value="HAD_2"/>
    <property type="match status" value="1"/>
</dbReference>
<dbReference type="GO" id="GO:0016787">
    <property type="term" value="F:hydrolase activity"/>
    <property type="evidence" value="ECO:0007669"/>
    <property type="project" value="UniProtKB-KW"/>
</dbReference>
<dbReference type="InterPro" id="IPR036412">
    <property type="entry name" value="HAD-like_sf"/>
</dbReference>
<dbReference type="SFLD" id="SFLDS00003">
    <property type="entry name" value="Haloacid_Dehalogenase"/>
    <property type="match status" value="1"/>
</dbReference>
<dbReference type="InterPro" id="IPR023214">
    <property type="entry name" value="HAD_sf"/>
</dbReference>
<dbReference type="Gene3D" id="1.10.150.240">
    <property type="entry name" value="Putative phosphatase, domain 2"/>
    <property type="match status" value="1"/>
</dbReference>
<dbReference type="PANTHER" id="PTHR18901:SF38">
    <property type="entry name" value="PSEUDOURIDINE-5'-PHOSPHATASE"/>
    <property type="match status" value="1"/>
</dbReference>
<protein>
    <submittedName>
        <fullName evidence="1">HAD family hydrolase</fullName>
    </submittedName>
</protein>
<keyword evidence="1" id="KW-0378">Hydrolase</keyword>
<gene>
    <name evidence="1" type="ORF">ACFPGP_09900</name>
</gene>
<name>A0ABW0BI22_9ACTN</name>
<dbReference type="PANTHER" id="PTHR18901">
    <property type="entry name" value="2-DEOXYGLUCOSE-6-PHOSPHATE PHOSPHATASE 2"/>
    <property type="match status" value="1"/>
</dbReference>
<proteinExistence type="predicted"/>
<evidence type="ECO:0000313" key="1">
    <source>
        <dbReference type="EMBL" id="MFC5176984.1"/>
    </source>
</evidence>
<dbReference type="CDD" id="cd07505">
    <property type="entry name" value="HAD_BPGM-like"/>
    <property type="match status" value="1"/>
</dbReference>
<dbReference type="SUPFAM" id="SSF56784">
    <property type="entry name" value="HAD-like"/>
    <property type="match status" value="1"/>
</dbReference>
<dbReference type="InterPro" id="IPR023198">
    <property type="entry name" value="PGP-like_dom2"/>
</dbReference>
<reference evidence="2" key="1">
    <citation type="journal article" date="2019" name="Int. J. Syst. Evol. Microbiol.">
        <title>The Global Catalogue of Microorganisms (GCM) 10K type strain sequencing project: providing services to taxonomists for standard genome sequencing and annotation.</title>
        <authorList>
            <consortium name="The Broad Institute Genomics Platform"/>
            <consortium name="The Broad Institute Genome Sequencing Center for Infectious Disease"/>
            <person name="Wu L."/>
            <person name="Ma J."/>
        </authorList>
    </citation>
    <scope>NUCLEOTIDE SEQUENCE [LARGE SCALE GENOMIC DNA]</scope>
    <source>
        <strain evidence="2">DFY41</strain>
    </source>
</reference>
<dbReference type="InterPro" id="IPR006439">
    <property type="entry name" value="HAD-SF_hydro_IA"/>
</dbReference>
<dbReference type="SFLD" id="SFLDG01129">
    <property type="entry name" value="C1.5:_HAD__Beta-PGM__Phosphata"/>
    <property type="match status" value="1"/>
</dbReference>
<dbReference type="Proteomes" id="UP001596087">
    <property type="component" value="Unassembled WGS sequence"/>
</dbReference>
<dbReference type="Gene3D" id="3.40.50.1000">
    <property type="entry name" value="HAD superfamily/HAD-like"/>
    <property type="match status" value="1"/>
</dbReference>
<dbReference type="EMBL" id="JBHSKD010000009">
    <property type="protein sequence ID" value="MFC5176984.1"/>
    <property type="molecule type" value="Genomic_DNA"/>
</dbReference>
<dbReference type="NCBIfam" id="TIGR01509">
    <property type="entry name" value="HAD-SF-IA-v3"/>
    <property type="match status" value="1"/>
</dbReference>
<keyword evidence="2" id="KW-1185">Reference proteome</keyword>
<dbReference type="InterPro" id="IPR041492">
    <property type="entry name" value="HAD_2"/>
</dbReference>
<accession>A0ABW0BI22</accession>
<evidence type="ECO:0000313" key="2">
    <source>
        <dbReference type="Proteomes" id="UP001596087"/>
    </source>
</evidence>
<sequence length="225" mass="24228">MTTLPAAVLWDMDGTLVDTEPYWIEAEFALAERYGGTWSREHALALVGNDLIESGRYIRTHMGIDLAPEEIVEELLDGVIAGVQREVPWRPGALELLAALRADDVPCALVTMSYQRFVAPVLGGLPEHSFPVVVTGDNVSRGKPHPEPYLEAARRLGVDPRDCVAIEDSETGTRSAEAAGCAVLVVPHHVPVEPGERRFFRNSLAGLGSADLAPLSGGTGTPGRW</sequence>
<comment type="caution">
    <text evidence="1">The sequence shown here is derived from an EMBL/GenBank/DDBJ whole genome shotgun (WGS) entry which is preliminary data.</text>
</comment>
<dbReference type="RefSeq" id="WP_378589675.1">
    <property type="nucleotide sequence ID" value="NZ_JBHSKD010000009.1"/>
</dbReference>